<keyword evidence="2" id="KW-1185">Reference proteome</keyword>
<dbReference type="Proteomes" id="UP000829398">
    <property type="component" value="Chromosome 6"/>
</dbReference>
<protein>
    <submittedName>
        <fullName evidence="1">Protein FAR1-RELATED SEQUENCE</fullName>
    </submittedName>
</protein>
<gene>
    <name evidence="1" type="ORF">KPL71_018085</name>
</gene>
<accession>A0ACB8JUU1</accession>
<comment type="caution">
    <text evidence="1">The sequence shown here is derived from an EMBL/GenBank/DDBJ whole genome shotgun (WGS) entry which is preliminary data.</text>
</comment>
<reference evidence="2" key="1">
    <citation type="journal article" date="2023" name="Hortic. Res.">
        <title>A chromosome-level phased genome enabling allele-level studies in sweet orange: a case study on citrus Huanglongbing tolerance.</title>
        <authorList>
            <person name="Wu B."/>
            <person name="Yu Q."/>
            <person name="Deng Z."/>
            <person name="Duan Y."/>
            <person name="Luo F."/>
            <person name="Gmitter F. Jr."/>
        </authorList>
    </citation>
    <scope>NUCLEOTIDE SEQUENCE [LARGE SCALE GENOMIC DNA]</scope>
    <source>
        <strain evidence="2">cv. Valencia</strain>
    </source>
</reference>
<dbReference type="EMBL" id="CM039175">
    <property type="protein sequence ID" value="KAH9736394.1"/>
    <property type="molecule type" value="Genomic_DNA"/>
</dbReference>
<organism evidence="1 2">
    <name type="scientific">Citrus sinensis</name>
    <name type="common">Sweet orange</name>
    <name type="synonym">Citrus aurantium var. sinensis</name>
    <dbReference type="NCBI Taxonomy" id="2711"/>
    <lineage>
        <taxon>Eukaryota</taxon>
        <taxon>Viridiplantae</taxon>
        <taxon>Streptophyta</taxon>
        <taxon>Embryophyta</taxon>
        <taxon>Tracheophyta</taxon>
        <taxon>Spermatophyta</taxon>
        <taxon>Magnoliopsida</taxon>
        <taxon>eudicotyledons</taxon>
        <taxon>Gunneridae</taxon>
        <taxon>Pentapetalae</taxon>
        <taxon>rosids</taxon>
        <taxon>malvids</taxon>
        <taxon>Sapindales</taxon>
        <taxon>Rutaceae</taxon>
        <taxon>Aurantioideae</taxon>
        <taxon>Citrus</taxon>
    </lineage>
</organism>
<evidence type="ECO:0000313" key="2">
    <source>
        <dbReference type="Proteomes" id="UP000829398"/>
    </source>
</evidence>
<sequence length="842" mass="96728">MKKSDIVDYCACVFTTDKVFNSREELIEWARNAGKRNGYVIIIKKSDVSAHGRNPRIIFACERSGAYKCVSSQGQKPKCPKATGTKKYNCPFRLKGQYLANDNCWVLKVICTLDCLLCGFARIIFKFSIHPSLGLLTYISICAEHNYPAAKHLEGHSYTGRLTEKENNLLIDVSKSNARLKDILYTIKQRDIYNATTMRSIYNARYRYKVKELAGRSKMQLLMSKLTEHNYIEWYRSNADTDSVKDLFWAHPFAIDQLRAFPHVLIMDCTYKTNMYDFPLLEVVGVTSTEMTFSVCFAYIEREREDNYSWALDKLKGFMGNNMLPSVIVTDREVALMNAIQNVFSTATHLLCRWHISKNILANCKKLFETNEVWESFITSWNILVLSATKDHYMQHLRLLESEFVRYQEAIDYVNNTWLDKYKEKFVAAWTDSIMHLGNTTSNRKLQSLRGTFKTLWTKIHALRSSTTVQHDFKPSVFKELRGFVSRNALNMIVCESKRADYIGLDPLACGCEVRRTHGIPCAHEIARYKHLLPTTKAETTNLSCSTEMEMILKRFNNNDYTGKLQILKKLKELANPASTYLIEPEATSRTRGRPSSKVDNSTCRDPSKFEHVLSALNSHSPHLSSSKISVKSKLQQRKKVHQSQLPKHSSFIDSFPQGLWPYIHHVKDVAADGHCGFRVVADLIGLGEDNWIQVRRDLIDELKSHFDDYTQIFKYAGRSDEILQSLSYFESNPSNDYWMTFPEAGYLIASKYNVVLIFLSQLQCLNFLPLRSTPLPRPSQKIIAIGFIHNCSPMPPIASSWLKYHSFIAEGWATPYDRNIIAFKDLVPNVASKDTIDLDDQ</sequence>
<name>A0ACB8JUU1_CITSI</name>
<proteinExistence type="predicted"/>
<evidence type="ECO:0000313" key="1">
    <source>
        <dbReference type="EMBL" id="KAH9736394.1"/>
    </source>
</evidence>